<evidence type="ECO:0000313" key="1">
    <source>
        <dbReference type="EMBL" id="MPN10265.1"/>
    </source>
</evidence>
<dbReference type="AlphaFoldDB" id="A0A645F7B7"/>
<gene>
    <name evidence="1" type="ORF">SDC9_157560</name>
</gene>
<proteinExistence type="predicted"/>
<sequence>MNEQEILECLSLERTSFYMKKKEAIKLFGIALWGYALPKYKTIFIENSENVFDNTFCEANPV</sequence>
<name>A0A645F7B7_9ZZZZ</name>
<reference evidence="1" key="1">
    <citation type="submission" date="2019-08" db="EMBL/GenBank/DDBJ databases">
        <authorList>
            <person name="Kucharzyk K."/>
            <person name="Murdoch R.W."/>
            <person name="Higgins S."/>
            <person name="Loffler F."/>
        </authorList>
    </citation>
    <scope>NUCLEOTIDE SEQUENCE</scope>
</reference>
<accession>A0A645F7B7</accession>
<comment type="caution">
    <text evidence="1">The sequence shown here is derived from an EMBL/GenBank/DDBJ whole genome shotgun (WGS) entry which is preliminary data.</text>
</comment>
<organism evidence="1">
    <name type="scientific">bioreactor metagenome</name>
    <dbReference type="NCBI Taxonomy" id="1076179"/>
    <lineage>
        <taxon>unclassified sequences</taxon>
        <taxon>metagenomes</taxon>
        <taxon>ecological metagenomes</taxon>
    </lineage>
</organism>
<dbReference type="EMBL" id="VSSQ01056407">
    <property type="protein sequence ID" value="MPN10265.1"/>
    <property type="molecule type" value="Genomic_DNA"/>
</dbReference>
<protein>
    <submittedName>
        <fullName evidence="1">Uncharacterized protein</fullName>
    </submittedName>
</protein>